<dbReference type="GO" id="GO:0036424">
    <property type="term" value="F:L-phosphoserine phosphatase activity"/>
    <property type="evidence" value="ECO:0007669"/>
    <property type="project" value="TreeGrafter"/>
</dbReference>
<name>X0U5J7_9ZZZZ</name>
<protein>
    <recommendedName>
        <fullName evidence="3">2,3-diketo-5-methylthio-1-phosphopentane phosphatase</fullName>
    </recommendedName>
</protein>
<evidence type="ECO:0000313" key="2">
    <source>
        <dbReference type="EMBL" id="GAG00850.1"/>
    </source>
</evidence>
<dbReference type="GO" id="GO:0006564">
    <property type="term" value="P:L-serine biosynthetic process"/>
    <property type="evidence" value="ECO:0007669"/>
    <property type="project" value="TreeGrafter"/>
</dbReference>
<reference evidence="2" key="1">
    <citation type="journal article" date="2014" name="Front. Microbiol.">
        <title>High frequency of phylogenetically diverse reductive dehalogenase-homologous genes in deep subseafloor sedimentary metagenomes.</title>
        <authorList>
            <person name="Kawai M."/>
            <person name="Futagami T."/>
            <person name="Toyoda A."/>
            <person name="Takaki Y."/>
            <person name="Nishi S."/>
            <person name="Hori S."/>
            <person name="Arai W."/>
            <person name="Tsubouchi T."/>
            <person name="Morono Y."/>
            <person name="Uchiyama I."/>
            <person name="Ito T."/>
            <person name="Fujiyama A."/>
            <person name="Inagaki F."/>
            <person name="Takami H."/>
        </authorList>
    </citation>
    <scope>NUCLEOTIDE SEQUENCE</scope>
    <source>
        <strain evidence="2">Expedition CK06-06</strain>
    </source>
</reference>
<dbReference type="InterPro" id="IPR023214">
    <property type="entry name" value="HAD_sf"/>
</dbReference>
<dbReference type="EMBL" id="BARS01023798">
    <property type="protein sequence ID" value="GAG00850.1"/>
    <property type="molecule type" value="Genomic_DNA"/>
</dbReference>
<gene>
    <name evidence="2" type="ORF">S01H1_37867</name>
</gene>
<dbReference type="Gene3D" id="3.40.50.1000">
    <property type="entry name" value="HAD superfamily/HAD-like"/>
    <property type="match status" value="1"/>
</dbReference>
<sequence length="219" mass="24660">MLPSTEAMKTLVQCDFDGTITLQDTSYLMLDAFASGDWRQPLAEYRKGKITVGHFNTQAFAMIKADRQTLLDFIKGRVEIRAGFSELLDYCRGKGFQFVIVSNGLDFYIDAILRDIGVENVEVFAARTEFRPKGVEVKYIGPEGNQLQSNFKETYTRLFVKEGYRVIHVGNGISDLATARQAHHVFATGDLLTGCKETNINCIPFVNLDDIIKELELLD</sequence>
<dbReference type="SUPFAM" id="SSF56784">
    <property type="entry name" value="HAD-like"/>
    <property type="match status" value="1"/>
</dbReference>
<organism evidence="2">
    <name type="scientific">marine sediment metagenome</name>
    <dbReference type="NCBI Taxonomy" id="412755"/>
    <lineage>
        <taxon>unclassified sequences</taxon>
        <taxon>metagenomes</taxon>
        <taxon>ecological metagenomes</taxon>
    </lineage>
</organism>
<dbReference type="InterPro" id="IPR036412">
    <property type="entry name" value="HAD-like_sf"/>
</dbReference>
<dbReference type="InterPro" id="IPR050582">
    <property type="entry name" value="HAD-like_SerB"/>
</dbReference>
<keyword evidence="1" id="KW-0378">Hydrolase</keyword>
<dbReference type="Pfam" id="PF12710">
    <property type="entry name" value="HAD"/>
    <property type="match status" value="1"/>
</dbReference>
<dbReference type="AlphaFoldDB" id="X0U5J7"/>
<dbReference type="NCBIfam" id="TIGR01488">
    <property type="entry name" value="HAD-SF-IB"/>
    <property type="match status" value="1"/>
</dbReference>
<proteinExistence type="predicted"/>
<dbReference type="Gene3D" id="3.90.1470.20">
    <property type="match status" value="1"/>
</dbReference>
<accession>X0U5J7</accession>
<dbReference type="GO" id="GO:0000287">
    <property type="term" value="F:magnesium ion binding"/>
    <property type="evidence" value="ECO:0007669"/>
    <property type="project" value="TreeGrafter"/>
</dbReference>
<dbReference type="GO" id="GO:0005737">
    <property type="term" value="C:cytoplasm"/>
    <property type="evidence" value="ECO:0007669"/>
    <property type="project" value="TreeGrafter"/>
</dbReference>
<comment type="caution">
    <text evidence="2">The sequence shown here is derived from an EMBL/GenBank/DDBJ whole genome shotgun (WGS) entry which is preliminary data.</text>
</comment>
<dbReference type="NCBIfam" id="TIGR01489">
    <property type="entry name" value="DKMTPPase-SF"/>
    <property type="match status" value="1"/>
</dbReference>
<dbReference type="InterPro" id="IPR006384">
    <property type="entry name" value="HAD_hydro_PyrdxlP_Pase-like"/>
</dbReference>
<evidence type="ECO:0008006" key="3">
    <source>
        <dbReference type="Google" id="ProtNLM"/>
    </source>
</evidence>
<dbReference type="PANTHER" id="PTHR43344">
    <property type="entry name" value="PHOSPHOSERINE PHOSPHATASE"/>
    <property type="match status" value="1"/>
</dbReference>
<dbReference type="PANTHER" id="PTHR43344:SF21">
    <property type="entry name" value="POLYOL PHOSPHATE PHOSPHATASE PYP1"/>
    <property type="match status" value="1"/>
</dbReference>
<evidence type="ECO:0000256" key="1">
    <source>
        <dbReference type="ARBA" id="ARBA00022801"/>
    </source>
</evidence>